<gene>
    <name evidence="3" type="ORF">XAT740_LOCUS42133</name>
</gene>
<dbReference type="InterPro" id="IPR036397">
    <property type="entry name" value="RNaseH_sf"/>
</dbReference>
<dbReference type="InterPro" id="IPR012337">
    <property type="entry name" value="RNaseH-like_sf"/>
</dbReference>
<dbReference type="PROSITE" id="PS50994">
    <property type="entry name" value="INTEGRASE"/>
    <property type="match status" value="1"/>
</dbReference>
<proteinExistence type="predicted"/>
<reference evidence="3" key="1">
    <citation type="submission" date="2021-02" db="EMBL/GenBank/DDBJ databases">
        <authorList>
            <person name="Nowell W R."/>
        </authorList>
    </citation>
    <scope>NUCLEOTIDE SEQUENCE</scope>
</reference>
<dbReference type="Gene3D" id="3.30.420.10">
    <property type="entry name" value="Ribonuclease H-like superfamily/Ribonuclease H"/>
    <property type="match status" value="1"/>
</dbReference>
<sequence length="544" mass="61292">MYEDIILVLRDSWGEGKFKFWAQKNFVLVKIGDANVIYNKGKGSRPVVTYEELYVKLNECHKRVGHHGRDKTWSEIKSQYSWIPYDVVIMFIKLCDACSNRQIFTKFPASKPIVSIGYLTRVQIHLIDMRCRPDGEYKWILHAKDHFSKFSRTYPLRTKEAEPVAEKLLEQFYSFGPPRILQSDNGKEFVAKGIKDLKNTWVDLVIINARARHPETQGLIERGNQTLEVALGKWLKGLGPVTHGINTSTTHTTKKTPYEVVFGQLPRSDFEMWKKLSVQSTNSPITTGVTHNPSRDCLTNNSHSNDETPQLQPPETDSCSVSTAASSALNAIVATVCCESIHSHSDSDSYGTVEDVCFVINENGTQVPDTHIDDNRHKRIRGAAEADYMKAIAKRQKIYDEAMKQKQYQKGDLVGLKIDRVDRTNTTPKILPCKVVSIRCSSNNDLLYHLCTLRGVLSISYGVQDLLDLDKCYFAGLRAVEPTTLPTMTFIQACKKYISVGALNLVEACNCSEKCSTKACPCKIKDVKYCTKCHPGKKDSCANV</sequence>
<dbReference type="InterPro" id="IPR050951">
    <property type="entry name" value="Retrovirus_Pol_polyprotein"/>
</dbReference>
<protein>
    <recommendedName>
        <fullName evidence="2">Integrase catalytic domain-containing protein</fullName>
    </recommendedName>
</protein>
<dbReference type="Gene3D" id="1.10.340.70">
    <property type="match status" value="1"/>
</dbReference>
<feature type="domain" description="Integrase catalytic" evidence="2">
    <location>
        <begin position="108"/>
        <end position="274"/>
    </location>
</feature>
<accession>A0A815VUV9</accession>
<name>A0A815VUV9_ADIRI</name>
<evidence type="ECO:0000256" key="1">
    <source>
        <dbReference type="SAM" id="MobiDB-lite"/>
    </source>
</evidence>
<comment type="caution">
    <text evidence="3">The sequence shown here is derived from an EMBL/GenBank/DDBJ whole genome shotgun (WGS) entry which is preliminary data.</text>
</comment>
<dbReference type="EMBL" id="CAJNOR010005015">
    <property type="protein sequence ID" value="CAF1540307.1"/>
    <property type="molecule type" value="Genomic_DNA"/>
</dbReference>
<dbReference type="PANTHER" id="PTHR37984:SF5">
    <property type="entry name" value="PROTEIN NYNRIN-LIKE"/>
    <property type="match status" value="1"/>
</dbReference>
<dbReference type="PANTHER" id="PTHR37984">
    <property type="entry name" value="PROTEIN CBG26694"/>
    <property type="match status" value="1"/>
</dbReference>
<dbReference type="Proteomes" id="UP000663828">
    <property type="component" value="Unassembled WGS sequence"/>
</dbReference>
<feature type="region of interest" description="Disordered" evidence="1">
    <location>
        <begin position="281"/>
        <end position="320"/>
    </location>
</feature>
<dbReference type="GO" id="GO:0015074">
    <property type="term" value="P:DNA integration"/>
    <property type="evidence" value="ECO:0007669"/>
    <property type="project" value="InterPro"/>
</dbReference>
<dbReference type="InterPro" id="IPR041588">
    <property type="entry name" value="Integrase_H2C2"/>
</dbReference>
<evidence type="ECO:0000313" key="4">
    <source>
        <dbReference type="Proteomes" id="UP000663828"/>
    </source>
</evidence>
<dbReference type="GO" id="GO:0003676">
    <property type="term" value="F:nucleic acid binding"/>
    <property type="evidence" value="ECO:0007669"/>
    <property type="project" value="InterPro"/>
</dbReference>
<dbReference type="AlphaFoldDB" id="A0A815VUV9"/>
<dbReference type="InterPro" id="IPR001584">
    <property type="entry name" value="Integrase_cat-core"/>
</dbReference>
<dbReference type="SUPFAM" id="SSF53098">
    <property type="entry name" value="Ribonuclease H-like"/>
    <property type="match status" value="1"/>
</dbReference>
<keyword evidence="4" id="KW-1185">Reference proteome</keyword>
<evidence type="ECO:0000313" key="3">
    <source>
        <dbReference type="EMBL" id="CAF1540307.1"/>
    </source>
</evidence>
<evidence type="ECO:0000259" key="2">
    <source>
        <dbReference type="PROSITE" id="PS50994"/>
    </source>
</evidence>
<organism evidence="3 4">
    <name type="scientific">Adineta ricciae</name>
    <name type="common">Rotifer</name>
    <dbReference type="NCBI Taxonomy" id="249248"/>
    <lineage>
        <taxon>Eukaryota</taxon>
        <taxon>Metazoa</taxon>
        <taxon>Spiralia</taxon>
        <taxon>Gnathifera</taxon>
        <taxon>Rotifera</taxon>
        <taxon>Eurotatoria</taxon>
        <taxon>Bdelloidea</taxon>
        <taxon>Adinetida</taxon>
        <taxon>Adinetidae</taxon>
        <taxon>Adineta</taxon>
    </lineage>
</organism>
<dbReference type="Pfam" id="PF17921">
    <property type="entry name" value="Integrase_H2C2"/>
    <property type="match status" value="1"/>
</dbReference>